<sequence>MAWRRSKLSAVGFFYDEDLQSLTHMSVPPHVETLRQSMLDFGCQDQGPPSEECIQIQYLAKINFDGGYDEKTWQDFFRQNFFDVLLKDTSGSQGVSRKVSRCNYYYDAARTSTDALWTTFREKLEGDPIRTLPKADFVFYLPIYHLAAESPIPRITDHRGREWNKEPASSLVENFSWSTLKGLYMHGLRPSPFRIFGNEEPLEADLKCYPWLVVECKSGKKTLNESQRLAEWETVCCQALNASACAVKLNQIAARYAVDLLKQTHIPPIPAVTTVGTKVSVWITYFAEDFMAYYHKERSYMSYRKQDQGYMMQRIWEGDMTEIRDIREFQLILENTYTWAMRVYKLQINGFIDYWRAAHCSIDSTPRSMPQRRARLREGSSSQPGTPSASQITQDSTTNTRAGTTTVLGKTRGTRNATRAPNNPKARVNQTLALARVIEISSGSESSEDSDTEDAEDAEDAEDTEDISAYSPSSTPSTVLFTASEGRSVQGSVGPPSARSSARSSGRLSTYSSMGLPLSVCSSQGTPSGRSIRAPASASSRSQVSVGSSVDPLLDSANNDDSGYAPQQNVRKVFPDTCPRCQRTRKFFHNCHL</sequence>
<evidence type="ECO:0000256" key="1">
    <source>
        <dbReference type="SAM" id="MobiDB-lite"/>
    </source>
</evidence>
<feature type="compositionally biased region" description="Polar residues" evidence="1">
    <location>
        <begin position="379"/>
        <end position="421"/>
    </location>
</feature>
<feature type="compositionally biased region" description="Acidic residues" evidence="1">
    <location>
        <begin position="446"/>
        <end position="466"/>
    </location>
</feature>
<evidence type="ECO:0000313" key="3">
    <source>
        <dbReference type="Proteomes" id="UP000760494"/>
    </source>
</evidence>
<feature type="compositionally biased region" description="Polar residues" evidence="1">
    <location>
        <begin position="470"/>
        <end position="490"/>
    </location>
</feature>
<reference evidence="2" key="1">
    <citation type="submission" date="2019-05" db="EMBL/GenBank/DDBJ databases">
        <authorList>
            <person name="Piombo E."/>
        </authorList>
    </citation>
    <scope>NUCLEOTIDE SEQUENCE</scope>
    <source>
        <strain evidence="2">C2S</strain>
    </source>
</reference>
<dbReference type="Proteomes" id="UP000760494">
    <property type="component" value="Unassembled WGS sequence"/>
</dbReference>
<dbReference type="AlphaFoldDB" id="A0A5Q3FUK8"/>
<name>A0A5Q3FUK8_FUSFU</name>
<feature type="region of interest" description="Disordered" evidence="1">
    <location>
        <begin position="366"/>
        <end position="567"/>
    </location>
</feature>
<protein>
    <submittedName>
        <fullName evidence="2">Uncharacterized protein</fullName>
    </submittedName>
</protein>
<evidence type="ECO:0000313" key="2">
    <source>
        <dbReference type="EMBL" id="VTT79889.1"/>
    </source>
</evidence>
<accession>A0A5Q3FUK8</accession>
<feature type="compositionally biased region" description="Low complexity" evidence="1">
    <location>
        <begin position="527"/>
        <end position="550"/>
    </location>
</feature>
<comment type="caution">
    <text evidence="2">The sequence shown here is derived from an EMBL/GenBank/DDBJ whole genome shotgun (WGS) entry which is preliminary data.</text>
</comment>
<dbReference type="EMBL" id="CABFJX010000399">
    <property type="protein sequence ID" value="VTT79889.1"/>
    <property type="molecule type" value="Genomic_DNA"/>
</dbReference>
<proteinExistence type="predicted"/>
<feature type="compositionally biased region" description="Low complexity" evidence="1">
    <location>
        <begin position="491"/>
        <end position="513"/>
    </location>
</feature>
<organism evidence="2 3">
    <name type="scientific">Fusarium fujikuroi</name>
    <name type="common">Bakanae and foot rot disease fungus</name>
    <name type="synonym">Gibberella fujikuroi</name>
    <dbReference type="NCBI Taxonomy" id="5127"/>
    <lineage>
        <taxon>Eukaryota</taxon>
        <taxon>Fungi</taxon>
        <taxon>Dikarya</taxon>
        <taxon>Ascomycota</taxon>
        <taxon>Pezizomycotina</taxon>
        <taxon>Sordariomycetes</taxon>
        <taxon>Hypocreomycetidae</taxon>
        <taxon>Hypocreales</taxon>
        <taxon>Nectriaceae</taxon>
        <taxon>Fusarium</taxon>
        <taxon>Fusarium fujikuroi species complex</taxon>
    </lineage>
</organism>
<gene>
    <name evidence="2" type="ORF">C2S_11505</name>
</gene>
<feature type="compositionally biased region" description="Polar residues" evidence="1">
    <location>
        <begin position="556"/>
        <end position="567"/>
    </location>
</feature>